<comment type="caution">
    <text evidence="6">The sequence shown here is derived from an EMBL/GenBank/DDBJ whole genome shotgun (WGS) entry which is preliminary data.</text>
</comment>
<dbReference type="InterPro" id="IPR044059">
    <property type="entry name" value="Csn1/TTC4_wheel"/>
</dbReference>
<evidence type="ECO:0000256" key="1">
    <source>
        <dbReference type="ARBA" id="ARBA00022737"/>
    </source>
</evidence>
<evidence type="ECO:0000256" key="2">
    <source>
        <dbReference type="ARBA" id="ARBA00022803"/>
    </source>
</evidence>
<feature type="domain" description="Cns1/TTC4 wheel" evidence="5">
    <location>
        <begin position="418"/>
        <end position="523"/>
    </location>
</feature>
<dbReference type="OrthoDB" id="420195at2759"/>
<dbReference type="GO" id="GO:0030544">
    <property type="term" value="F:Hsp70 protein binding"/>
    <property type="evidence" value="ECO:0007669"/>
    <property type="project" value="TreeGrafter"/>
</dbReference>
<organism evidence="6 7">
    <name type="scientific">Sclerotinia nivalis</name>
    <dbReference type="NCBI Taxonomy" id="352851"/>
    <lineage>
        <taxon>Eukaryota</taxon>
        <taxon>Fungi</taxon>
        <taxon>Dikarya</taxon>
        <taxon>Ascomycota</taxon>
        <taxon>Pezizomycotina</taxon>
        <taxon>Leotiomycetes</taxon>
        <taxon>Helotiales</taxon>
        <taxon>Sclerotiniaceae</taxon>
        <taxon>Sclerotinia</taxon>
    </lineage>
</organism>
<dbReference type="FunFam" id="1.25.40.10:FF:000611">
    <property type="entry name" value="TPR repeat protein"/>
    <property type="match status" value="1"/>
</dbReference>
<keyword evidence="7" id="KW-1185">Reference proteome</keyword>
<dbReference type="AlphaFoldDB" id="A0A9X0DPZ1"/>
<dbReference type="GO" id="GO:0006457">
    <property type="term" value="P:protein folding"/>
    <property type="evidence" value="ECO:0007669"/>
    <property type="project" value="TreeGrafter"/>
</dbReference>
<dbReference type="SMART" id="SM00028">
    <property type="entry name" value="TPR"/>
    <property type="match status" value="2"/>
</dbReference>
<dbReference type="Pfam" id="PF18972">
    <property type="entry name" value="Wheel"/>
    <property type="match status" value="1"/>
</dbReference>
<name>A0A9X0DPZ1_9HELO</name>
<evidence type="ECO:0000256" key="4">
    <source>
        <dbReference type="SAM" id="MobiDB-lite"/>
    </source>
</evidence>
<protein>
    <recommendedName>
        <fullName evidence="5">Cns1/TTC4 wheel domain-containing protein</fullName>
    </recommendedName>
</protein>
<dbReference type="SUPFAM" id="SSF48452">
    <property type="entry name" value="TPR-like"/>
    <property type="match status" value="1"/>
</dbReference>
<feature type="compositionally biased region" description="Low complexity" evidence="4">
    <location>
        <begin position="150"/>
        <end position="170"/>
    </location>
</feature>
<dbReference type="PANTHER" id="PTHR46035:SF1">
    <property type="entry name" value="TETRATRICOPEPTIDE REPEAT PROTEIN 4"/>
    <property type="match status" value="1"/>
</dbReference>
<dbReference type="InterPro" id="IPR011990">
    <property type="entry name" value="TPR-like_helical_dom_sf"/>
</dbReference>
<dbReference type="GO" id="GO:0051879">
    <property type="term" value="F:Hsp90 protein binding"/>
    <property type="evidence" value="ECO:0007669"/>
    <property type="project" value="InterPro"/>
</dbReference>
<evidence type="ECO:0000259" key="5">
    <source>
        <dbReference type="Pfam" id="PF18972"/>
    </source>
</evidence>
<dbReference type="EMBL" id="JAPEIS010000001">
    <property type="protein sequence ID" value="KAJ8071374.1"/>
    <property type="molecule type" value="Genomic_DNA"/>
</dbReference>
<accession>A0A9X0DPZ1</accession>
<keyword evidence="1" id="KW-0677">Repeat</keyword>
<keyword evidence="2" id="KW-0802">TPR repeat</keyword>
<reference evidence="6" key="1">
    <citation type="submission" date="2022-11" db="EMBL/GenBank/DDBJ databases">
        <title>Genome Resource of Sclerotinia nivalis Strain SnTB1, a Plant Pathogen Isolated from American Ginseng.</title>
        <authorList>
            <person name="Fan S."/>
        </authorList>
    </citation>
    <scope>NUCLEOTIDE SEQUENCE</scope>
    <source>
        <strain evidence="6">SnTB1</strain>
    </source>
</reference>
<comment type="similarity">
    <text evidence="3">Belongs to the TTC4 family.</text>
</comment>
<evidence type="ECO:0000256" key="3">
    <source>
        <dbReference type="ARBA" id="ARBA00023602"/>
    </source>
</evidence>
<dbReference type="GO" id="GO:0005829">
    <property type="term" value="C:cytosol"/>
    <property type="evidence" value="ECO:0007669"/>
    <property type="project" value="TreeGrafter"/>
</dbReference>
<evidence type="ECO:0000313" key="6">
    <source>
        <dbReference type="EMBL" id="KAJ8071374.1"/>
    </source>
</evidence>
<evidence type="ECO:0000313" key="7">
    <source>
        <dbReference type="Proteomes" id="UP001152300"/>
    </source>
</evidence>
<dbReference type="Gene3D" id="1.25.40.10">
    <property type="entry name" value="Tetratricopeptide repeat domain"/>
    <property type="match status" value="1"/>
</dbReference>
<dbReference type="CDD" id="cd21381">
    <property type="entry name" value="CTWD_TTC4"/>
    <property type="match status" value="1"/>
</dbReference>
<dbReference type="PANTHER" id="PTHR46035">
    <property type="entry name" value="TETRATRICOPEPTIDE REPEAT PROTEIN 4"/>
    <property type="match status" value="1"/>
</dbReference>
<feature type="region of interest" description="Disordered" evidence="4">
    <location>
        <begin position="146"/>
        <end position="173"/>
    </location>
</feature>
<proteinExistence type="inferred from homology"/>
<sequence>MSHWAEEWCSHRFIVPSLTKLRMKRSCEPVLRTSCTDEIETIDVTDLHPLKSMIRPTPYMRHYPSTQANVLIAMCLPHNFSIRKYHEFPLQFFSPELLHPSGRHTQPPSLLKMKIEEIPDDAPTSTPAPTAGQDFDLLAQAMSSAFPGFAPSNPSDPSSTTPSLPPSLASLRDKSGPEILKSLNSTPLFMTELEDNNELEAFKALAYEGTPLEVATNFKEQGNDSFKEKRLVDAKEFYTKGVNILLAEIRRRQRGEKREGDVPEEGEDEVVEEIKVLEVLLVNRAMSHLGLKNYRSCILDCGAVLRINNKNTKAFYRSAKALLALGRIKEADNACARGLELAGEDKALLALAGEILKKNEEVEVKRKKEVERLVREKNEERILKTSLAAREITLRMTDKPPEMEDAKIELVPDALDPINSTLSFPVLLLYPLAAESDFIKSFNEMDTVGQHLDYILPLPWDVKGEYRDGKVVECYVEKKKGSLIKVGRKVTLLKVLSGGEVVDGVVSIYVVPKQKAAGWIEEWKRKNVTAK</sequence>
<dbReference type="GO" id="GO:0005634">
    <property type="term" value="C:nucleus"/>
    <property type="evidence" value="ECO:0007669"/>
    <property type="project" value="TreeGrafter"/>
</dbReference>
<dbReference type="Proteomes" id="UP001152300">
    <property type="component" value="Unassembled WGS sequence"/>
</dbReference>
<dbReference type="InterPro" id="IPR019734">
    <property type="entry name" value="TPR_rpt"/>
</dbReference>
<gene>
    <name evidence="6" type="ORF">OCU04_001700</name>
</gene>